<protein>
    <recommendedName>
        <fullName evidence="9">Ammonium transporter AmtB-like domain-containing protein</fullName>
    </recommendedName>
</protein>
<dbReference type="GO" id="GO:0005886">
    <property type="term" value="C:plasma membrane"/>
    <property type="evidence" value="ECO:0007669"/>
    <property type="project" value="TreeGrafter"/>
</dbReference>
<keyword evidence="7" id="KW-0924">Ammonia transport</keyword>
<evidence type="ECO:0000256" key="5">
    <source>
        <dbReference type="ARBA" id="ARBA00022989"/>
    </source>
</evidence>
<keyword evidence="11" id="KW-1185">Reference proteome</keyword>
<feature type="transmembrane region" description="Helical" evidence="8">
    <location>
        <begin position="180"/>
        <end position="196"/>
    </location>
</feature>
<dbReference type="PANTHER" id="PTHR11730:SF6">
    <property type="entry name" value="AMMONIUM TRANSPORTER"/>
    <property type="match status" value="1"/>
</dbReference>
<feature type="transmembrane region" description="Helical" evidence="8">
    <location>
        <begin position="253"/>
        <end position="271"/>
    </location>
</feature>
<feature type="transmembrane region" description="Helical" evidence="8">
    <location>
        <begin position="283"/>
        <end position="302"/>
    </location>
</feature>
<dbReference type="PROSITE" id="PS01219">
    <property type="entry name" value="AMMONIUM_TRANSP"/>
    <property type="match status" value="1"/>
</dbReference>
<dbReference type="GO" id="GO:0097272">
    <property type="term" value="P:ammonium homeostasis"/>
    <property type="evidence" value="ECO:0007669"/>
    <property type="project" value="TreeGrafter"/>
</dbReference>
<evidence type="ECO:0000256" key="7">
    <source>
        <dbReference type="ARBA" id="ARBA00023177"/>
    </source>
</evidence>
<organism evidence="10 11">
    <name type="scientific">Daphnia galeata</name>
    <dbReference type="NCBI Taxonomy" id="27404"/>
    <lineage>
        <taxon>Eukaryota</taxon>
        <taxon>Metazoa</taxon>
        <taxon>Ecdysozoa</taxon>
        <taxon>Arthropoda</taxon>
        <taxon>Crustacea</taxon>
        <taxon>Branchiopoda</taxon>
        <taxon>Diplostraca</taxon>
        <taxon>Cladocera</taxon>
        <taxon>Anomopoda</taxon>
        <taxon>Daphniidae</taxon>
        <taxon>Daphnia</taxon>
    </lineage>
</organism>
<comment type="subcellular location">
    <subcellularLocation>
        <location evidence="1">Membrane</location>
        <topology evidence="1">Multi-pass membrane protein</topology>
    </subcellularLocation>
</comment>
<proteinExistence type="inferred from homology"/>
<feature type="domain" description="Ammonium transporter AmtB-like" evidence="9">
    <location>
        <begin position="32"/>
        <end position="427"/>
    </location>
</feature>
<comment type="caution">
    <text evidence="10">The sequence shown here is derived from an EMBL/GenBank/DDBJ whole genome shotgun (WGS) entry which is preliminary data.</text>
</comment>
<evidence type="ECO:0000256" key="2">
    <source>
        <dbReference type="ARBA" id="ARBA00005887"/>
    </source>
</evidence>
<dbReference type="InterPro" id="IPR018047">
    <property type="entry name" value="Ammonium_transpt_CS"/>
</dbReference>
<evidence type="ECO:0000313" key="11">
    <source>
        <dbReference type="Proteomes" id="UP000789390"/>
    </source>
</evidence>
<keyword evidence="3" id="KW-0813">Transport</keyword>
<dbReference type="EMBL" id="CAKKLH010000093">
    <property type="protein sequence ID" value="CAH0102787.1"/>
    <property type="molecule type" value="Genomic_DNA"/>
</dbReference>
<evidence type="ECO:0000256" key="3">
    <source>
        <dbReference type="ARBA" id="ARBA00022448"/>
    </source>
</evidence>
<dbReference type="PANTHER" id="PTHR11730">
    <property type="entry name" value="AMMONIUM TRANSPORTER"/>
    <property type="match status" value="1"/>
</dbReference>
<dbReference type="Pfam" id="PF00909">
    <property type="entry name" value="Ammonium_transp"/>
    <property type="match status" value="1"/>
</dbReference>
<feature type="transmembrane region" description="Helical" evidence="8">
    <location>
        <begin position="337"/>
        <end position="357"/>
    </location>
</feature>
<sequence>MWQKNNQSLLLQTELKLREDLADLKKNVDCMFLIVMGIFVFCLQGGFAFYESACVRPKNVTNVLFRNYIDSSISVICYLLTGYAFTFGGGDNGFCGTQYFALIGLPEDKMAHCFFQYTFAATSTSIVKGIMHERCTTAAFICYTCLVSGFIYPVASYWALSDNGWLKVLGFEDFAGSGSIHSLAGSASLAAAYMAGPRHDRFEKDGKINDIPLHSIPQAFLGSFFFVLGMLAFNTGSHGSITNEGDGIAVAKVAVNTLICVMASSVTAIVFQRFVIERSNSGWNFEVGLNGSFIGMITICAGCNQYQKWAALVVGILSYFVYLIAQSIIKFAKIDDPVGGLGGQMGGGFFGLVFVALFKDDGVFLQPSLTSANVLLINTVGGITIMIWAAGTMVLIYIVLRYFKLHRVSLSDEKIGLDEVVNKQPAYRSEDVLECQNEYASVFVRSARLSGSMDGLNRRTRQIAVAPPRPTKLGLISL</sequence>
<name>A0A8J2RTM5_9CRUS</name>
<feature type="transmembrane region" description="Helical" evidence="8">
    <location>
        <begin position="377"/>
        <end position="400"/>
    </location>
</feature>
<evidence type="ECO:0000256" key="6">
    <source>
        <dbReference type="ARBA" id="ARBA00023136"/>
    </source>
</evidence>
<evidence type="ECO:0000256" key="4">
    <source>
        <dbReference type="ARBA" id="ARBA00022692"/>
    </source>
</evidence>
<dbReference type="SUPFAM" id="SSF111352">
    <property type="entry name" value="Ammonium transporter"/>
    <property type="match status" value="1"/>
</dbReference>
<evidence type="ECO:0000256" key="8">
    <source>
        <dbReference type="SAM" id="Phobius"/>
    </source>
</evidence>
<evidence type="ECO:0000313" key="10">
    <source>
        <dbReference type="EMBL" id="CAH0102787.1"/>
    </source>
</evidence>
<dbReference type="OrthoDB" id="534912at2759"/>
<dbReference type="AlphaFoldDB" id="A0A8J2RTM5"/>
<dbReference type="Proteomes" id="UP000789390">
    <property type="component" value="Unassembled WGS sequence"/>
</dbReference>
<feature type="transmembrane region" description="Helical" evidence="8">
    <location>
        <begin position="216"/>
        <end position="233"/>
    </location>
</feature>
<evidence type="ECO:0000259" key="9">
    <source>
        <dbReference type="Pfam" id="PF00909"/>
    </source>
</evidence>
<comment type="similarity">
    <text evidence="2">Belongs to the ammonia transporter channel (TC 1.A.11.2) family.</text>
</comment>
<evidence type="ECO:0000256" key="1">
    <source>
        <dbReference type="ARBA" id="ARBA00004141"/>
    </source>
</evidence>
<accession>A0A8J2RTM5</accession>
<feature type="transmembrane region" description="Helical" evidence="8">
    <location>
        <begin position="31"/>
        <end position="50"/>
    </location>
</feature>
<feature type="transmembrane region" description="Helical" evidence="8">
    <location>
        <begin position="308"/>
        <end position="325"/>
    </location>
</feature>
<keyword evidence="5 8" id="KW-1133">Transmembrane helix</keyword>
<gene>
    <name evidence="10" type="ORF">DGAL_LOCUS5311</name>
</gene>
<dbReference type="InterPro" id="IPR024041">
    <property type="entry name" value="NH4_transpt_AmtB-like_dom"/>
</dbReference>
<keyword evidence="6 8" id="KW-0472">Membrane</keyword>
<keyword evidence="4 8" id="KW-0812">Transmembrane</keyword>
<dbReference type="InterPro" id="IPR029020">
    <property type="entry name" value="Ammonium/urea_transptr"/>
</dbReference>
<dbReference type="FunFam" id="1.10.3430.10:FF:000025">
    <property type="entry name" value="Ammonium transporter, splicing variant"/>
    <property type="match status" value="1"/>
</dbReference>
<reference evidence="10" key="1">
    <citation type="submission" date="2021-11" db="EMBL/GenBank/DDBJ databases">
        <authorList>
            <person name="Schell T."/>
        </authorList>
    </citation>
    <scope>NUCLEOTIDE SEQUENCE</scope>
    <source>
        <strain evidence="10">M5</strain>
    </source>
</reference>
<dbReference type="Gene3D" id="1.10.3430.10">
    <property type="entry name" value="Ammonium transporter AmtB like domains"/>
    <property type="match status" value="1"/>
</dbReference>
<dbReference type="GO" id="GO:0008519">
    <property type="term" value="F:ammonium channel activity"/>
    <property type="evidence" value="ECO:0007669"/>
    <property type="project" value="InterPro"/>
</dbReference>
<feature type="transmembrane region" description="Helical" evidence="8">
    <location>
        <begin position="138"/>
        <end position="160"/>
    </location>
</feature>